<dbReference type="KEGG" id="spoa:EQM13_04545"/>
<reference evidence="4" key="1">
    <citation type="submission" date="2019-01" db="EMBL/GenBank/DDBJ databases">
        <title>Draft genomes of a novel of Sporanaerobacter strains.</title>
        <authorList>
            <person name="Ma S."/>
        </authorList>
    </citation>
    <scope>NUCLEOTIDE SEQUENCE [LARGE SCALE GENOMIC DNA]</scope>
    <source>
        <strain evidence="4">NJN-17</strain>
    </source>
</reference>
<dbReference type="InterPro" id="IPR001296">
    <property type="entry name" value="Glyco_trans_1"/>
</dbReference>
<sequence length="376" mass="43087">MMKVLHLISGGDTGGAKTHIISLLKGLGKNIDAKVICFIEDTFYEDGLKAGINIEVYKQKERYDLSVITRLEEEIEKENYDIIHCHGARANTIGMLLKRKIDKPFVTTIHSDYKLDFKDNVYKRIVYTAINSIALKKFDYYIAISNNFKKMLIDRGFDEKKIFIVYNGIDLNEKIEYVNKKEFLERYNISGENKILVGIAARLDAVKDHETFIKGAAEVLKKRDDVIFLIAGEGNDQKELVSLTEKLNISDKVYFLGFVKDQYSFFNAIDINVLTSLSESFPYVILEGARVKKPVISTNVGGIKDLIENGYNGFLIDVGDYRALSKYILNLLEDKSIIKTMGENLYNSVEEKFSSDKMVKDHIKTYNEILKNRRQK</sequence>
<organism evidence="3 4">
    <name type="scientific">Acidilutibacter cellobiosedens</name>
    <dbReference type="NCBI Taxonomy" id="2507161"/>
    <lineage>
        <taxon>Bacteria</taxon>
        <taxon>Bacillati</taxon>
        <taxon>Bacillota</taxon>
        <taxon>Tissierellia</taxon>
        <taxon>Tissierellales</taxon>
        <taxon>Acidilutibacteraceae</taxon>
        <taxon>Acidilutibacter</taxon>
    </lineage>
</organism>
<dbReference type="CDD" id="cd03801">
    <property type="entry name" value="GT4_PimA-like"/>
    <property type="match status" value="1"/>
</dbReference>
<evidence type="ECO:0000313" key="3">
    <source>
        <dbReference type="EMBL" id="QAT60899.1"/>
    </source>
</evidence>
<dbReference type="OrthoDB" id="3199616at2"/>
<dbReference type="PANTHER" id="PTHR12526">
    <property type="entry name" value="GLYCOSYLTRANSFERASE"/>
    <property type="match status" value="1"/>
</dbReference>
<keyword evidence="4" id="KW-1185">Reference proteome</keyword>
<gene>
    <name evidence="3" type="ORF">EQM13_04545</name>
</gene>
<evidence type="ECO:0000259" key="2">
    <source>
        <dbReference type="Pfam" id="PF13439"/>
    </source>
</evidence>
<dbReference type="Gene3D" id="3.40.50.2000">
    <property type="entry name" value="Glycogen Phosphorylase B"/>
    <property type="match status" value="2"/>
</dbReference>
<feature type="domain" description="Glycosyl transferase family 1" evidence="1">
    <location>
        <begin position="190"/>
        <end position="345"/>
    </location>
</feature>
<accession>A0A410QAA9</accession>
<dbReference type="Pfam" id="PF13439">
    <property type="entry name" value="Glyco_transf_4"/>
    <property type="match status" value="1"/>
</dbReference>
<dbReference type="GO" id="GO:0016757">
    <property type="term" value="F:glycosyltransferase activity"/>
    <property type="evidence" value="ECO:0007669"/>
    <property type="project" value="InterPro"/>
</dbReference>
<dbReference type="Proteomes" id="UP000287969">
    <property type="component" value="Chromosome"/>
</dbReference>
<feature type="domain" description="Glycosyltransferase subfamily 4-like N-terminal" evidence="2">
    <location>
        <begin position="14"/>
        <end position="172"/>
    </location>
</feature>
<name>A0A410QAA9_9FIRM</name>
<evidence type="ECO:0000313" key="4">
    <source>
        <dbReference type="Proteomes" id="UP000287969"/>
    </source>
</evidence>
<dbReference type="EMBL" id="CP035282">
    <property type="protein sequence ID" value="QAT60899.1"/>
    <property type="molecule type" value="Genomic_DNA"/>
</dbReference>
<protein>
    <submittedName>
        <fullName evidence="3">Glycosyltransferase family 1 protein</fullName>
    </submittedName>
</protein>
<dbReference type="SUPFAM" id="SSF53756">
    <property type="entry name" value="UDP-Glycosyltransferase/glycogen phosphorylase"/>
    <property type="match status" value="1"/>
</dbReference>
<dbReference type="Pfam" id="PF00534">
    <property type="entry name" value="Glycos_transf_1"/>
    <property type="match status" value="1"/>
</dbReference>
<evidence type="ECO:0000259" key="1">
    <source>
        <dbReference type="Pfam" id="PF00534"/>
    </source>
</evidence>
<dbReference type="InterPro" id="IPR028098">
    <property type="entry name" value="Glyco_trans_4-like_N"/>
</dbReference>
<proteinExistence type="predicted"/>
<keyword evidence="3" id="KW-0808">Transferase</keyword>
<dbReference type="AlphaFoldDB" id="A0A410QAA9"/>
<dbReference type="PANTHER" id="PTHR12526:SF638">
    <property type="entry name" value="SPORE COAT PROTEIN SA"/>
    <property type="match status" value="1"/>
</dbReference>